<dbReference type="InterPro" id="IPR000276">
    <property type="entry name" value="GPCR_Rhodpsn"/>
</dbReference>
<keyword evidence="2 5" id="KW-0812">Transmembrane</keyword>
<dbReference type="GO" id="GO:0004930">
    <property type="term" value="F:G protein-coupled receptor activity"/>
    <property type="evidence" value="ECO:0007669"/>
    <property type="project" value="InterPro"/>
</dbReference>
<name>A0AAV3ANB4_PYXAD</name>
<keyword evidence="4 5" id="KW-0472">Membrane</keyword>
<organism evidence="7 8">
    <name type="scientific">Pyxicephalus adspersus</name>
    <name type="common">African bullfrog</name>
    <dbReference type="NCBI Taxonomy" id="30357"/>
    <lineage>
        <taxon>Eukaryota</taxon>
        <taxon>Metazoa</taxon>
        <taxon>Chordata</taxon>
        <taxon>Craniata</taxon>
        <taxon>Vertebrata</taxon>
        <taxon>Euteleostomi</taxon>
        <taxon>Amphibia</taxon>
        <taxon>Batrachia</taxon>
        <taxon>Anura</taxon>
        <taxon>Neobatrachia</taxon>
        <taxon>Ranoidea</taxon>
        <taxon>Pyxicephalidae</taxon>
        <taxon>Pyxicephalinae</taxon>
        <taxon>Pyxicephalus</taxon>
    </lineage>
</organism>
<dbReference type="GO" id="GO:0004984">
    <property type="term" value="F:olfactory receptor activity"/>
    <property type="evidence" value="ECO:0007669"/>
    <property type="project" value="TreeGrafter"/>
</dbReference>
<dbReference type="CDD" id="cd00637">
    <property type="entry name" value="7tm_classA_rhodopsin-like"/>
    <property type="match status" value="1"/>
</dbReference>
<feature type="transmembrane region" description="Helical" evidence="5">
    <location>
        <begin position="72"/>
        <end position="98"/>
    </location>
</feature>
<feature type="transmembrane region" description="Helical" evidence="5">
    <location>
        <begin position="6"/>
        <end position="26"/>
    </location>
</feature>
<dbReference type="InterPro" id="IPR052921">
    <property type="entry name" value="GPCR1_Superfamily_Member"/>
</dbReference>
<dbReference type="EMBL" id="DYDO01000004">
    <property type="protein sequence ID" value="DBA25941.1"/>
    <property type="molecule type" value="Genomic_DNA"/>
</dbReference>
<keyword evidence="8" id="KW-1185">Reference proteome</keyword>
<evidence type="ECO:0000256" key="4">
    <source>
        <dbReference type="ARBA" id="ARBA00023136"/>
    </source>
</evidence>
<dbReference type="GO" id="GO:0016020">
    <property type="term" value="C:membrane"/>
    <property type="evidence" value="ECO:0007669"/>
    <property type="project" value="UniProtKB-SubCell"/>
</dbReference>
<feature type="transmembrane region" description="Helical" evidence="5">
    <location>
        <begin position="210"/>
        <end position="228"/>
    </location>
</feature>
<comment type="caution">
    <text evidence="7">The sequence shown here is derived from an EMBL/GenBank/DDBJ whole genome shotgun (WGS) entry which is preliminary data.</text>
</comment>
<evidence type="ECO:0000313" key="8">
    <source>
        <dbReference type="Proteomes" id="UP001181693"/>
    </source>
</evidence>
<evidence type="ECO:0000256" key="1">
    <source>
        <dbReference type="ARBA" id="ARBA00004370"/>
    </source>
</evidence>
<dbReference type="GO" id="GO:0005549">
    <property type="term" value="F:odorant binding"/>
    <property type="evidence" value="ECO:0007669"/>
    <property type="project" value="TreeGrafter"/>
</dbReference>
<dbReference type="PROSITE" id="PS50262">
    <property type="entry name" value="G_PROTEIN_RECEP_F1_2"/>
    <property type="match status" value="1"/>
</dbReference>
<dbReference type="InterPro" id="IPR017452">
    <property type="entry name" value="GPCR_Rhodpsn_7TM"/>
</dbReference>
<evidence type="ECO:0000256" key="5">
    <source>
        <dbReference type="SAM" id="Phobius"/>
    </source>
</evidence>
<dbReference type="SUPFAM" id="SSF81321">
    <property type="entry name" value="Family A G protein-coupled receptor-like"/>
    <property type="match status" value="1"/>
</dbReference>
<evidence type="ECO:0000256" key="3">
    <source>
        <dbReference type="ARBA" id="ARBA00022989"/>
    </source>
</evidence>
<dbReference type="Gene3D" id="1.20.1070.10">
    <property type="entry name" value="Rhodopsin 7-helix transmembrane proteins"/>
    <property type="match status" value="1"/>
</dbReference>
<feature type="transmembrane region" description="Helical" evidence="5">
    <location>
        <begin position="118"/>
        <end position="137"/>
    </location>
</feature>
<comment type="subcellular location">
    <subcellularLocation>
        <location evidence="1">Membrane</location>
    </subcellularLocation>
</comment>
<evidence type="ECO:0000313" key="7">
    <source>
        <dbReference type="EMBL" id="DBA25941.1"/>
    </source>
</evidence>
<dbReference type="PANTHER" id="PTHR26451:SF1002">
    <property type="entry name" value="G-PROTEIN COUPLED RECEPTOR 148-RELATED"/>
    <property type="match status" value="1"/>
</dbReference>
<dbReference type="PRINTS" id="PR00237">
    <property type="entry name" value="GPCRRHODOPSN"/>
</dbReference>
<dbReference type="Proteomes" id="UP001181693">
    <property type="component" value="Unassembled WGS sequence"/>
</dbReference>
<dbReference type="PANTHER" id="PTHR26451">
    <property type="entry name" value="G_PROTEIN_RECEP_F1_2 DOMAIN-CONTAINING PROTEIN"/>
    <property type="match status" value="1"/>
</dbReference>
<keyword evidence="3 5" id="KW-1133">Transmembrane helix</keyword>
<accession>A0AAV3ANB4</accession>
<protein>
    <recommendedName>
        <fullName evidence="6">G-protein coupled receptors family 1 profile domain-containing protein</fullName>
    </recommendedName>
</protein>
<evidence type="ECO:0000256" key="2">
    <source>
        <dbReference type="ARBA" id="ARBA00022692"/>
    </source>
</evidence>
<feature type="transmembrane region" description="Helical" evidence="5">
    <location>
        <begin position="165"/>
        <end position="189"/>
    </location>
</feature>
<dbReference type="Pfam" id="PF00001">
    <property type="entry name" value="7tm_1"/>
    <property type="match status" value="1"/>
</dbReference>
<evidence type="ECO:0000259" key="6">
    <source>
        <dbReference type="PROSITE" id="PS50262"/>
    </source>
</evidence>
<reference evidence="7" key="1">
    <citation type="thesis" date="2020" institute="ProQuest LLC" country="789 East Eisenhower Parkway, Ann Arbor, MI, USA">
        <title>Comparative Genomics and Chromosome Evolution.</title>
        <authorList>
            <person name="Mudd A.B."/>
        </authorList>
    </citation>
    <scope>NUCLEOTIDE SEQUENCE</scope>
    <source>
        <strain evidence="7">1538</strain>
        <tissue evidence="7">Blood</tissue>
    </source>
</reference>
<dbReference type="AlphaFoldDB" id="A0AAV3ANB4"/>
<sequence length="297" mass="34617">MFLIPVAICSIVTFIVNPLIVFTILMKDKLRKETRYILLTNVMISDLIFLMFNNLIFTCNTLHWYIHRLMCFILIVFSFAAYTSCVLTFTTMVIDTYIAICFPLHYYSLLTVQRTRKILSAIWVFSAIFPLSVFALTDSFKANLQERQNVCLLLSYKPEEKRDNVITIVCSFAIIFLMICSVMITYFYIKLYTMTRQSGIWVSRFSRARITLLTHSILLSLYIVPAFILTTEIMLFKSNLIGMNVRMWISASNNGVMMMPRALSPVLYGLRYREISTSLKLWFSRNRVSFTGTDECR</sequence>
<feature type="domain" description="G-protein coupled receptors family 1 profile" evidence="6">
    <location>
        <begin position="16"/>
        <end position="268"/>
    </location>
</feature>
<proteinExistence type="predicted"/>
<gene>
    <name evidence="7" type="ORF">GDO54_010266</name>
</gene>